<organism evidence="1">
    <name type="scientific">marine sediment metagenome</name>
    <dbReference type="NCBI Taxonomy" id="412755"/>
    <lineage>
        <taxon>unclassified sequences</taxon>
        <taxon>metagenomes</taxon>
        <taxon>ecological metagenomes</taxon>
    </lineage>
</organism>
<evidence type="ECO:0000313" key="1">
    <source>
        <dbReference type="EMBL" id="KKN74250.1"/>
    </source>
</evidence>
<protein>
    <submittedName>
        <fullName evidence="1">Uncharacterized protein</fullName>
    </submittedName>
</protein>
<dbReference type="EMBL" id="LAZR01000329">
    <property type="protein sequence ID" value="KKN74250.1"/>
    <property type="molecule type" value="Genomic_DNA"/>
</dbReference>
<comment type="caution">
    <text evidence="1">The sequence shown here is derived from an EMBL/GenBank/DDBJ whole genome shotgun (WGS) entry which is preliminary data.</text>
</comment>
<dbReference type="AlphaFoldDB" id="A0A0F9SZ58"/>
<gene>
    <name evidence="1" type="ORF">LCGC14_0391890</name>
</gene>
<proteinExistence type="predicted"/>
<reference evidence="1" key="1">
    <citation type="journal article" date="2015" name="Nature">
        <title>Complex archaea that bridge the gap between prokaryotes and eukaryotes.</title>
        <authorList>
            <person name="Spang A."/>
            <person name="Saw J.H."/>
            <person name="Jorgensen S.L."/>
            <person name="Zaremba-Niedzwiedzka K."/>
            <person name="Martijn J."/>
            <person name="Lind A.E."/>
            <person name="van Eijk R."/>
            <person name="Schleper C."/>
            <person name="Guy L."/>
            <person name="Ettema T.J."/>
        </authorList>
    </citation>
    <scope>NUCLEOTIDE SEQUENCE</scope>
</reference>
<accession>A0A0F9SZ58</accession>
<sequence>MIDDRTLKARAIAWGLYVLVALSMLVLTVLCLTGCQAAQSPTVPTQKNPNIYIIGDNNVVNMKWKTDIWLEGGQKTEQKQDIKPEVTIPLR</sequence>
<name>A0A0F9SZ58_9ZZZZ</name>